<name>A0A939C8M8_9ARCH</name>
<sequence length="461" mass="49663">MRKAVFPVLAVALLVISMSGCLQPENCGNGLCEVNETSYSCPEDCGHSGCIGESNSGFEGIDECCPGLSETPSCFEGERACICDDSKFTCTKCGDRVCGQGEDKCNCPADCGALKFDSISVGNSIIRYTDLESVERGIPFSIKLDNSSVENTFAIGAGRSWQTFYYRCSPDDVILKIHDNGYLNGQKLELEVNSFGVQMLADEGWTTIPDQNVSKKVNFGNVQFTAFGFTKSPLSVNLLADGNCEFSTRPFSAADYLELGGAENYTTVDGRAVTKTVYYDDDNAARGPLAIPLYVTNDSINGTYKYRMHVETASSADGSIYLLLDAQDLKTKEGTTISFNGTDTTENGIADRPYYWPDTADFGNARGDYQYMTAQTRVSEGSREIKAMVDTGIGQTLVIPMPGLSYYNGCVYYNSNDYVPCGIDTNNSAVTEAGSKIEVKSRVANIMVAVPGTAPSTPAGS</sequence>
<dbReference type="Proteomes" id="UP000809243">
    <property type="component" value="Unassembled WGS sequence"/>
</dbReference>
<protein>
    <submittedName>
        <fullName evidence="1">Uncharacterized protein</fullName>
    </submittedName>
</protein>
<dbReference type="EMBL" id="JAFGDB010000024">
    <property type="protein sequence ID" value="MBN2067097.1"/>
    <property type="molecule type" value="Genomic_DNA"/>
</dbReference>
<gene>
    <name evidence="1" type="ORF">JW744_01375</name>
</gene>
<proteinExistence type="predicted"/>
<dbReference type="PROSITE" id="PS51257">
    <property type="entry name" value="PROKAR_LIPOPROTEIN"/>
    <property type="match status" value="1"/>
</dbReference>
<evidence type="ECO:0000313" key="2">
    <source>
        <dbReference type="Proteomes" id="UP000809243"/>
    </source>
</evidence>
<organism evidence="1 2">
    <name type="scientific">Candidatus Iainarchaeum sp</name>
    <dbReference type="NCBI Taxonomy" id="3101447"/>
    <lineage>
        <taxon>Archaea</taxon>
        <taxon>Candidatus Iainarchaeota</taxon>
        <taxon>Candidatus Iainarchaeia</taxon>
        <taxon>Candidatus Iainarchaeales</taxon>
        <taxon>Candidatus Iainarchaeaceae</taxon>
        <taxon>Candidatus Iainarchaeum</taxon>
    </lineage>
</organism>
<reference evidence="1" key="1">
    <citation type="submission" date="2021-01" db="EMBL/GenBank/DDBJ databases">
        <title>Active Sulfur Cycling in an Early Earth Analoge.</title>
        <authorList>
            <person name="Hahn C.R."/>
            <person name="Youssef N.H."/>
            <person name="Elshahed M."/>
        </authorList>
    </citation>
    <scope>NUCLEOTIDE SEQUENCE</scope>
    <source>
        <strain evidence="1">Zod_Metabat.1151</strain>
    </source>
</reference>
<comment type="caution">
    <text evidence="1">The sequence shown here is derived from an EMBL/GenBank/DDBJ whole genome shotgun (WGS) entry which is preliminary data.</text>
</comment>
<accession>A0A939C8M8</accession>
<evidence type="ECO:0000313" key="1">
    <source>
        <dbReference type="EMBL" id="MBN2067097.1"/>
    </source>
</evidence>
<dbReference type="AlphaFoldDB" id="A0A939C8M8"/>